<accession>A0A4Y2RTS9</accession>
<reference evidence="2 3" key="1">
    <citation type="journal article" date="2019" name="Sci. Rep.">
        <title>Orb-weaving spider Araneus ventricosus genome elucidates the spidroin gene catalogue.</title>
        <authorList>
            <person name="Kono N."/>
            <person name="Nakamura H."/>
            <person name="Ohtoshi R."/>
            <person name="Moran D.A.P."/>
            <person name="Shinohara A."/>
            <person name="Yoshida Y."/>
            <person name="Fujiwara M."/>
            <person name="Mori M."/>
            <person name="Tomita M."/>
            <person name="Arakawa K."/>
        </authorList>
    </citation>
    <scope>NUCLEOTIDE SEQUENCE [LARGE SCALE GENOMIC DNA]</scope>
</reference>
<keyword evidence="1" id="KW-0472">Membrane</keyword>
<evidence type="ECO:0000313" key="3">
    <source>
        <dbReference type="Proteomes" id="UP000499080"/>
    </source>
</evidence>
<feature type="transmembrane region" description="Helical" evidence="1">
    <location>
        <begin position="88"/>
        <end position="118"/>
    </location>
</feature>
<keyword evidence="3" id="KW-1185">Reference proteome</keyword>
<dbReference type="GO" id="GO:0000470">
    <property type="term" value="P:maturation of LSU-rRNA"/>
    <property type="evidence" value="ECO:0007669"/>
    <property type="project" value="TreeGrafter"/>
</dbReference>
<dbReference type="GO" id="GO:0004519">
    <property type="term" value="F:endonuclease activity"/>
    <property type="evidence" value="ECO:0007669"/>
    <property type="project" value="InterPro"/>
</dbReference>
<sequence length="125" mass="14466">MTPKSPKNRFTVLPWMNSEQLNKVYNSLYSESISQKRWAVDQISVWNTRCYPSLPTAVELTESIVRATIHDTLYQVDKTFCQEEDIKMLYCIALISVFLSDWFIFNVCLVSVTIMALLSVSPFVK</sequence>
<name>A0A4Y2RTS9_ARAVE</name>
<dbReference type="GO" id="GO:0000460">
    <property type="term" value="P:maturation of 5.8S rRNA"/>
    <property type="evidence" value="ECO:0007669"/>
    <property type="project" value="TreeGrafter"/>
</dbReference>
<proteinExistence type="predicted"/>
<dbReference type="PANTHER" id="PTHR15002:SF0">
    <property type="entry name" value="RIBOSOMAL BIOGENESIS PROTEIN LAS1L"/>
    <property type="match status" value="1"/>
</dbReference>
<dbReference type="GO" id="GO:0090730">
    <property type="term" value="C:Las1 complex"/>
    <property type="evidence" value="ECO:0007669"/>
    <property type="project" value="InterPro"/>
</dbReference>
<keyword evidence="1" id="KW-0812">Transmembrane</keyword>
<evidence type="ECO:0000313" key="2">
    <source>
        <dbReference type="EMBL" id="GBN79274.1"/>
    </source>
</evidence>
<dbReference type="EMBL" id="BGPR01018483">
    <property type="protein sequence ID" value="GBN79274.1"/>
    <property type="molecule type" value="Genomic_DNA"/>
</dbReference>
<dbReference type="GO" id="GO:0030687">
    <property type="term" value="C:preribosome, large subunit precursor"/>
    <property type="evidence" value="ECO:0007669"/>
    <property type="project" value="TreeGrafter"/>
</dbReference>
<comment type="caution">
    <text evidence="2">The sequence shown here is derived from an EMBL/GenBank/DDBJ whole genome shotgun (WGS) entry which is preliminary data.</text>
</comment>
<dbReference type="Pfam" id="PF04031">
    <property type="entry name" value="Las1"/>
    <property type="match status" value="1"/>
</dbReference>
<dbReference type="PANTHER" id="PTHR15002">
    <property type="entry name" value="RIBOSOMAL BIOGENESIS PROTEIN LAS1L"/>
    <property type="match status" value="1"/>
</dbReference>
<dbReference type="Proteomes" id="UP000499080">
    <property type="component" value="Unassembled WGS sequence"/>
</dbReference>
<organism evidence="2 3">
    <name type="scientific">Araneus ventricosus</name>
    <name type="common">Orbweaver spider</name>
    <name type="synonym">Epeira ventricosa</name>
    <dbReference type="NCBI Taxonomy" id="182803"/>
    <lineage>
        <taxon>Eukaryota</taxon>
        <taxon>Metazoa</taxon>
        <taxon>Ecdysozoa</taxon>
        <taxon>Arthropoda</taxon>
        <taxon>Chelicerata</taxon>
        <taxon>Arachnida</taxon>
        <taxon>Araneae</taxon>
        <taxon>Araneomorphae</taxon>
        <taxon>Entelegynae</taxon>
        <taxon>Araneoidea</taxon>
        <taxon>Araneidae</taxon>
        <taxon>Araneus</taxon>
    </lineage>
</organism>
<keyword evidence="1" id="KW-1133">Transmembrane helix</keyword>
<gene>
    <name evidence="2" type="ORF">AVEN_269671_1</name>
</gene>
<protein>
    <submittedName>
        <fullName evidence="2">Uncharacterized protein</fullName>
    </submittedName>
</protein>
<evidence type="ECO:0000256" key="1">
    <source>
        <dbReference type="SAM" id="Phobius"/>
    </source>
</evidence>
<dbReference type="InterPro" id="IPR007174">
    <property type="entry name" value="Las1"/>
</dbReference>
<dbReference type="AlphaFoldDB" id="A0A4Y2RTS9"/>
<dbReference type="OrthoDB" id="6435588at2759"/>